<comment type="caution">
    <text evidence="1">The sequence shown here is derived from an EMBL/GenBank/DDBJ whole genome shotgun (WGS) entry which is preliminary data.</text>
</comment>
<organism evidence="1 2">
    <name type="scientific">Platanthera guangdongensis</name>
    <dbReference type="NCBI Taxonomy" id="2320717"/>
    <lineage>
        <taxon>Eukaryota</taxon>
        <taxon>Viridiplantae</taxon>
        <taxon>Streptophyta</taxon>
        <taxon>Embryophyta</taxon>
        <taxon>Tracheophyta</taxon>
        <taxon>Spermatophyta</taxon>
        <taxon>Magnoliopsida</taxon>
        <taxon>Liliopsida</taxon>
        <taxon>Asparagales</taxon>
        <taxon>Orchidaceae</taxon>
        <taxon>Orchidoideae</taxon>
        <taxon>Orchideae</taxon>
        <taxon>Orchidinae</taxon>
        <taxon>Platanthera</taxon>
    </lineage>
</organism>
<dbReference type="EMBL" id="JBBWWR010000003">
    <property type="protein sequence ID" value="KAK8969134.1"/>
    <property type="molecule type" value="Genomic_DNA"/>
</dbReference>
<proteinExistence type="predicted"/>
<dbReference type="PANTHER" id="PTHR36310">
    <property type="entry name" value="CYCLIN-DEPENDENT PROTEIN KINASE INHIBITOR SMR11"/>
    <property type="match status" value="1"/>
</dbReference>
<dbReference type="Proteomes" id="UP001412067">
    <property type="component" value="Unassembled WGS sequence"/>
</dbReference>
<keyword evidence="2" id="KW-1185">Reference proteome</keyword>
<protein>
    <submittedName>
        <fullName evidence="1">Uncharacterized protein</fullName>
    </submittedName>
</protein>
<gene>
    <name evidence="1" type="ORF">KSP40_PGU011420</name>
</gene>
<dbReference type="PANTHER" id="PTHR36310:SF1">
    <property type="entry name" value="CYCLIN-DEPENDENT PROTEIN KINASE INHIBITOR SMR11"/>
    <property type="match status" value="1"/>
</dbReference>
<evidence type="ECO:0000313" key="2">
    <source>
        <dbReference type="Proteomes" id="UP001412067"/>
    </source>
</evidence>
<evidence type="ECO:0000313" key="1">
    <source>
        <dbReference type="EMBL" id="KAK8969134.1"/>
    </source>
</evidence>
<sequence>MVDAEMDSISSKTSSLDDKFFVEESSPSCSENASCCTDDIPPLNLVGRLSVLATHSHSAEVNESSISAIPSTVQVCHTPTKRKFNQSATGLNDFMFSTDNLSSYFKENAETDSIENSDVEADFSELMFNSLLELIISTKLMEMSVNNLVPDSDQAAECKTPTYLPFLTGIAKTCPPAPMRQSFSMKKFDHSICRKLDFGSSLN</sequence>
<dbReference type="InterPro" id="IPR038971">
    <property type="entry name" value="SMR11/SMR16"/>
</dbReference>
<reference evidence="1 2" key="1">
    <citation type="journal article" date="2022" name="Nat. Plants">
        <title>Genomes of leafy and leafless Platanthera orchids illuminate the evolution of mycoheterotrophy.</title>
        <authorList>
            <person name="Li M.H."/>
            <person name="Liu K.W."/>
            <person name="Li Z."/>
            <person name="Lu H.C."/>
            <person name="Ye Q.L."/>
            <person name="Zhang D."/>
            <person name="Wang J.Y."/>
            <person name="Li Y.F."/>
            <person name="Zhong Z.M."/>
            <person name="Liu X."/>
            <person name="Yu X."/>
            <person name="Liu D.K."/>
            <person name="Tu X.D."/>
            <person name="Liu B."/>
            <person name="Hao Y."/>
            <person name="Liao X.Y."/>
            <person name="Jiang Y.T."/>
            <person name="Sun W.H."/>
            <person name="Chen J."/>
            <person name="Chen Y.Q."/>
            <person name="Ai Y."/>
            <person name="Zhai J.W."/>
            <person name="Wu S.S."/>
            <person name="Zhou Z."/>
            <person name="Hsiao Y.Y."/>
            <person name="Wu W.L."/>
            <person name="Chen Y.Y."/>
            <person name="Lin Y.F."/>
            <person name="Hsu J.L."/>
            <person name="Li C.Y."/>
            <person name="Wang Z.W."/>
            <person name="Zhao X."/>
            <person name="Zhong W.Y."/>
            <person name="Ma X.K."/>
            <person name="Ma L."/>
            <person name="Huang J."/>
            <person name="Chen G.Z."/>
            <person name="Huang M.Z."/>
            <person name="Huang L."/>
            <person name="Peng D.H."/>
            <person name="Luo Y.B."/>
            <person name="Zou S.Q."/>
            <person name="Chen S.P."/>
            <person name="Lan S."/>
            <person name="Tsai W.C."/>
            <person name="Van de Peer Y."/>
            <person name="Liu Z.J."/>
        </authorList>
    </citation>
    <scope>NUCLEOTIDE SEQUENCE [LARGE SCALE GENOMIC DNA]</scope>
    <source>
        <strain evidence="1">Lor288</strain>
    </source>
</reference>
<accession>A0ABR2MY29</accession>
<name>A0ABR2MY29_9ASPA</name>